<evidence type="ECO:0000256" key="1">
    <source>
        <dbReference type="SAM" id="MobiDB-lite"/>
    </source>
</evidence>
<comment type="caution">
    <text evidence="2">The sequence shown here is derived from an EMBL/GenBank/DDBJ whole genome shotgun (WGS) entry which is preliminary data.</text>
</comment>
<gene>
    <name evidence="2" type="ORF">EZV62_026147</name>
</gene>
<keyword evidence="3" id="KW-1185">Reference proteome</keyword>
<evidence type="ECO:0000313" key="3">
    <source>
        <dbReference type="Proteomes" id="UP000323000"/>
    </source>
</evidence>
<sequence length="130" mass="14477">MVIIGKILQEMLLEDYRVFAWSPTTSPGFNMKKWSKIFDRAVDTLKSEGNDFVPFEEDVPDKGSADRFRSDSADKEAIQNTGMSGAGGGKGKDKEPTKDDERSLAWKLRLSVETPKFNASATLSLEKKRG</sequence>
<dbReference type="Proteomes" id="UP000323000">
    <property type="component" value="Chromosome 13"/>
</dbReference>
<protein>
    <submittedName>
        <fullName evidence="2">Uncharacterized protein</fullName>
    </submittedName>
</protein>
<feature type="compositionally biased region" description="Basic and acidic residues" evidence="1">
    <location>
        <begin position="90"/>
        <end position="102"/>
    </location>
</feature>
<name>A0A5C7GQJ5_9ROSI</name>
<reference evidence="3" key="1">
    <citation type="journal article" date="2019" name="Gigascience">
        <title>De novo genome assembly of the endangered Acer yangbiense, a plant species with extremely small populations endemic to Yunnan Province, China.</title>
        <authorList>
            <person name="Yang J."/>
            <person name="Wariss H.M."/>
            <person name="Tao L."/>
            <person name="Zhang R."/>
            <person name="Yun Q."/>
            <person name="Hollingsworth P."/>
            <person name="Dao Z."/>
            <person name="Luo G."/>
            <person name="Guo H."/>
            <person name="Ma Y."/>
            <person name="Sun W."/>
        </authorList>
    </citation>
    <scope>NUCLEOTIDE SEQUENCE [LARGE SCALE GENOMIC DNA]</scope>
    <source>
        <strain evidence="3">cv. Malutang</strain>
    </source>
</reference>
<dbReference type="AlphaFoldDB" id="A0A5C7GQJ5"/>
<evidence type="ECO:0000313" key="2">
    <source>
        <dbReference type="EMBL" id="TXG46853.1"/>
    </source>
</evidence>
<proteinExistence type="predicted"/>
<feature type="compositionally biased region" description="Basic and acidic residues" evidence="1">
    <location>
        <begin position="60"/>
        <end position="77"/>
    </location>
</feature>
<accession>A0A5C7GQJ5</accession>
<dbReference type="EMBL" id="VAHF01000013">
    <property type="protein sequence ID" value="TXG46853.1"/>
    <property type="molecule type" value="Genomic_DNA"/>
</dbReference>
<feature type="region of interest" description="Disordered" evidence="1">
    <location>
        <begin position="53"/>
        <end position="102"/>
    </location>
</feature>
<organism evidence="2 3">
    <name type="scientific">Acer yangbiense</name>
    <dbReference type="NCBI Taxonomy" id="1000413"/>
    <lineage>
        <taxon>Eukaryota</taxon>
        <taxon>Viridiplantae</taxon>
        <taxon>Streptophyta</taxon>
        <taxon>Embryophyta</taxon>
        <taxon>Tracheophyta</taxon>
        <taxon>Spermatophyta</taxon>
        <taxon>Magnoliopsida</taxon>
        <taxon>eudicotyledons</taxon>
        <taxon>Gunneridae</taxon>
        <taxon>Pentapetalae</taxon>
        <taxon>rosids</taxon>
        <taxon>malvids</taxon>
        <taxon>Sapindales</taxon>
        <taxon>Sapindaceae</taxon>
        <taxon>Hippocastanoideae</taxon>
        <taxon>Acereae</taxon>
        <taxon>Acer</taxon>
    </lineage>
</organism>